<comment type="catalytic activity">
    <reaction evidence="2 11">
        <text>glutathione + H2O = L-cysteinylglycine + L-glutamate</text>
        <dbReference type="Rhea" id="RHEA:28807"/>
        <dbReference type="ChEBI" id="CHEBI:15377"/>
        <dbReference type="ChEBI" id="CHEBI:29985"/>
        <dbReference type="ChEBI" id="CHEBI:57925"/>
        <dbReference type="ChEBI" id="CHEBI:61694"/>
        <dbReference type="EC" id="3.4.19.13"/>
    </reaction>
</comment>
<dbReference type="AlphaFoldDB" id="A0A832MPJ0"/>
<evidence type="ECO:0000256" key="1">
    <source>
        <dbReference type="ARBA" id="ARBA00001049"/>
    </source>
</evidence>
<keyword evidence="4 11" id="KW-0808">Transferase</keyword>
<dbReference type="GO" id="GO:0006751">
    <property type="term" value="P:glutathione catabolic process"/>
    <property type="evidence" value="ECO:0007669"/>
    <property type="project" value="UniProtKB-UniRule"/>
</dbReference>
<dbReference type="Gene3D" id="1.10.246.130">
    <property type="match status" value="1"/>
</dbReference>
<dbReference type="PRINTS" id="PR01210">
    <property type="entry name" value="GGTRANSPTASE"/>
</dbReference>
<keyword evidence="11" id="KW-0317">Glutathione biosynthesis</keyword>
<evidence type="ECO:0000256" key="8">
    <source>
        <dbReference type="ARBA" id="ARBA00047417"/>
    </source>
</evidence>
<dbReference type="InterPro" id="IPR029055">
    <property type="entry name" value="Ntn_hydrolases_N"/>
</dbReference>
<dbReference type="GO" id="GO:0103068">
    <property type="term" value="F:leukotriene C4 gamma-glutamyl transferase activity"/>
    <property type="evidence" value="ECO:0007669"/>
    <property type="project" value="UniProtKB-EC"/>
</dbReference>
<evidence type="ECO:0000313" key="12">
    <source>
        <dbReference type="EMBL" id="HGZ79152.1"/>
    </source>
</evidence>
<dbReference type="EC" id="2.3.2.2" evidence="11"/>
<dbReference type="InterPro" id="IPR000101">
    <property type="entry name" value="GGT_peptidase"/>
</dbReference>
<evidence type="ECO:0000256" key="11">
    <source>
        <dbReference type="RuleBase" id="RU368036"/>
    </source>
</evidence>
<comment type="pathway">
    <text evidence="11">Sulfur metabolism; glutathione metabolism.</text>
</comment>
<protein>
    <recommendedName>
        <fullName evidence="11">Glutathione hydrolase proenzyme</fullName>
        <ecNumber evidence="11">2.3.2.2</ecNumber>
        <ecNumber evidence="11">3.4.19.13</ecNumber>
    </recommendedName>
    <component>
        <recommendedName>
            <fullName evidence="11">Glutathione hydrolase large chain</fullName>
        </recommendedName>
    </component>
    <component>
        <recommendedName>
            <fullName evidence="11">Glutathione hydrolase small chain</fullName>
        </recommendedName>
    </component>
</protein>
<dbReference type="Gene3D" id="3.60.20.40">
    <property type="match status" value="1"/>
</dbReference>
<comment type="subunit">
    <text evidence="11">This enzyme consists of two polypeptide chains, which are synthesized in precursor form from a single polypeptide.</text>
</comment>
<evidence type="ECO:0000256" key="4">
    <source>
        <dbReference type="ARBA" id="ARBA00022679"/>
    </source>
</evidence>
<evidence type="ECO:0000256" key="2">
    <source>
        <dbReference type="ARBA" id="ARBA00001089"/>
    </source>
</evidence>
<dbReference type="InterPro" id="IPR051792">
    <property type="entry name" value="GGT_bact"/>
</dbReference>
<dbReference type="PANTHER" id="PTHR43199">
    <property type="entry name" value="GLUTATHIONE HYDROLASE"/>
    <property type="match status" value="1"/>
</dbReference>
<feature type="binding site" evidence="10">
    <location>
        <begin position="447"/>
        <end position="448"/>
    </location>
    <ligand>
        <name>L-glutamate</name>
        <dbReference type="ChEBI" id="CHEBI:29985"/>
    </ligand>
</feature>
<evidence type="ECO:0000256" key="9">
    <source>
        <dbReference type="PIRSR" id="PIRSR600101-1"/>
    </source>
</evidence>
<keyword evidence="5 11" id="KW-0378">Hydrolase</keyword>
<accession>A0A832MPJ0</accession>
<comment type="PTM">
    <text evidence="11">Cleaved by autocatalysis into a large and a small subunit.</text>
</comment>
<comment type="similarity">
    <text evidence="3 11">Belongs to the gamma-glutamyltransferase family.</text>
</comment>
<keyword evidence="7 11" id="KW-0012">Acyltransferase</keyword>
<evidence type="ECO:0000256" key="7">
    <source>
        <dbReference type="ARBA" id="ARBA00023315"/>
    </source>
</evidence>
<dbReference type="SUPFAM" id="SSF56235">
    <property type="entry name" value="N-terminal nucleophile aminohydrolases (Ntn hydrolases)"/>
    <property type="match status" value="1"/>
</dbReference>
<organism evidence="12">
    <name type="scientific">Pseudothermotoga hypogea</name>
    <dbReference type="NCBI Taxonomy" id="57487"/>
    <lineage>
        <taxon>Bacteria</taxon>
        <taxon>Thermotogati</taxon>
        <taxon>Thermotogota</taxon>
        <taxon>Thermotogae</taxon>
        <taxon>Thermotogales</taxon>
        <taxon>Thermotogaceae</taxon>
        <taxon>Pseudothermotoga</taxon>
    </lineage>
</organism>
<proteinExistence type="inferred from homology"/>
<dbReference type="EMBL" id="DTKQ01000032">
    <property type="protein sequence ID" value="HGZ79152.1"/>
    <property type="molecule type" value="Genomic_DNA"/>
</dbReference>
<gene>
    <name evidence="12" type="primary">ggt</name>
    <name evidence="12" type="ORF">ENW55_04120</name>
</gene>
<evidence type="ECO:0000256" key="5">
    <source>
        <dbReference type="ARBA" id="ARBA00022801"/>
    </source>
</evidence>
<dbReference type="NCBIfam" id="TIGR00066">
    <property type="entry name" value="g_glut_trans"/>
    <property type="match status" value="1"/>
</dbReference>
<dbReference type="InterPro" id="IPR043138">
    <property type="entry name" value="GGT_lsub"/>
</dbReference>
<keyword evidence="6 11" id="KW-0865">Zymogen</keyword>
<evidence type="ECO:0000256" key="10">
    <source>
        <dbReference type="PIRSR" id="PIRSR600101-2"/>
    </source>
</evidence>
<sequence length="572" mass="62264">MRRFVSMLLVVLVAALTLAVVSGQVLYSKNGMVAAANPYAAMVGAEILEKGGNAVDAAVAVGFALGVVEPYASGLGGEGVMIIHMKDGQTVAIDYKSTAPLDLSKYTKSPSNYRSGPLSVCVPGVVDGLIKALSEWGTMSLEEVMEPAIRLAREGFVVNETFAKVLSDNYERLLEDPGEGAEVYLKDQLLYEVGDVFKNPVLANTLELIAKNGRDVFYRGEIADKIVKFMQENGGAITKEDLERYHAIVKEPIVGTYRGYKIITAPQPVGGVTLVEILNILERFNISDLSWDDPLYIHLLAEALYLATIDMRTYCGDDPNVPVEALTSKEYAKSRFEMIPLTKALPRPSSAAERQKMAGDPYKFLGGKKFFEKILEDIGEAKVESPSTTHVSVVDRWGNAVAFTQTLSSFFGSGNVVPGTGIILNNEIPNFSTSGPNAFAPGKRPRTTIAPTIVLRPDGDLLMVVGTPGASRILSTLSQIIVNVIDFGYPIDQAMKLPKFCSYDTYTDLKIEGGFPQETLKILEKYYGYKLEVYPELDLFFGGPNCIYKQEDGTYIGVGSFRRQGAAAAPEK</sequence>
<dbReference type="Pfam" id="PF01019">
    <property type="entry name" value="G_glu_transpept"/>
    <property type="match status" value="1"/>
</dbReference>
<dbReference type="UniPathway" id="UPA00204"/>
<name>A0A832MPJ0_9THEM</name>
<feature type="binding site" evidence="10">
    <location>
        <position position="470"/>
    </location>
    <ligand>
        <name>L-glutamate</name>
        <dbReference type="ChEBI" id="CHEBI:29985"/>
    </ligand>
</feature>
<dbReference type="PANTHER" id="PTHR43199:SF1">
    <property type="entry name" value="GLUTATHIONE HYDROLASE PROENZYME"/>
    <property type="match status" value="1"/>
</dbReference>
<dbReference type="GO" id="GO:0006750">
    <property type="term" value="P:glutathione biosynthetic process"/>
    <property type="evidence" value="ECO:0007669"/>
    <property type="project" value="UniProtKB-KW"/>
</dbReference>
<comment type="catalytic activity">
    <reaction evidence="8 11">
        <text>an N-terminal (5-L-glutamyl)-[peptide] + an alpha-amino acid = 5-L-glutamyl amino acid + an N-terminal L-alpha-aminoacyl-[peptide]</text>
        <dbReference type="Rhea" id="RHEA:23904"/>
        <dbReference type="Rhea" id="RHEA-COMP:9780"/>
        <dbReference type="Rhea" id="RHEA-COMP:9795"/>
        <dbReference type="ChEBI" id="CHEBI:77644"/>
        <dbReference type="ChEBI" id="CHEBI:78597"/>
        <dbReference type="ChEBI" id="CHEBI:78599"/>
        <dbReference type="ChEBI" id="CHEBI:78608"/>
        <dbReference type="EC" id="2.3.2.2"/>
    </reaction>
</comment>
<dbReference type="GO" id="GO:0036374">
    <property type="term" value="F:glutathione hydrolase activity"/>
    <property type="evidence" value="ECO:0007669"/>
    <property type="project" value="UniProtKB-UniRule"/>
</dbReference>
<comment type="catalytic activity">
    <reaction evidence="1 11">
        <text>an S-substituted glutathione + H2O = an S-substituted L-cysteinylglycine + L-glutamate</text>
        <dbReference type="Rhea" id="RHEA:59468"/>
        <dbReference type="ChEBI" id="CHEBI:15377"/>
        <dbReference type="ChEBI" id="CHEBI:29985"/>
        <dbReference type="ChEBI" id="CHEBI:90779"/>
        <dbReference type="ChEBI" id="CHEBI:143103"/>
        <dbReference type="EC" id="3.4.19.13"/>
    </reaction>
</comment>
<dbReference type="InterPro" id="IPR043137">
    <property type="entry name" value="GGT_ssub_C"/>
</dbReference>
<feature type="active site" description="Nucleophile" evidence="9">
    <location>
        <position position="388"/>
    </location>
</feature>
<reference evidence="12" key="1">
    <citation type="journal article" date="2020" name="mSystems">
        <title>Genome- and Community-Level Interaction Insights into Carbon Utilization and Element Cycling Functions of Hydrothermarchaeota in Hydrothermal Sediment.</title>
        <authorList>
            <person name="Zhou Z."/>
            <person name="Liu Y."/>
            <person name="Xu W."/>
            <person name="Pan J."/>
            <person name="Luo Z.H."/>
            <person name="Li M."/>
        </authorList>
    </citation>
    <scope>NUCLEOTIDE SEQUENCE [LARGE SCALE GENOMIC DNA]</scope>
    <source>
        <strain evidence="12">SpSt-86</strain>
    </source>
</reference>
<dbReference type="EC" id="3.4.19.13" evidence="11"/>
<comment type="caution">
    <text evidence="12">The sequence shown here is derived from an EMBL/GenBank/DDBJ whole genome shotgun (WGS) entry which is preliminary data.</text>
</comment>
<evidence type="ECO:0000256" key="3">
    <source>
        <dbReference type="ARBA" id="ARBA00009381"/>
    </source>
</evidence>
<evidence type="ECO:0000256" key="6">
    <source>
        <dbReference type="ARBA" id="ARBA00023145"/>
    </source>
</evidence>